<dbReference type="Gene3D" id="3.30.70.270">
    <property type="match status" value="1"/>
</dbReference>
<proteinExistence type="predicted"/>
<dbReference type="InterPro" id="IPR035919">
    <property type="entry name" value="EAL_sf"/>
</dbReference>
<dbReference type="PROSITE" id="PS50883">
    <property type="entry name" value="EAL"/>
    <property type="match status" value="1"/>
</dbReference>
<comment type="caution">
    <text evidence="5">The sequence shown here is derived from an EMBL/GenBank/DDBJ whole genome shotgun (WGS) entry which is preliminary data.</text>
</comment>
<dbReference type="InterPro" id="IPR043128">
    <property type="entry name" value="Rev_trsase/Diguanyl_cyclase"/>
</dbReference>
<keyword evidence="6" id="KW-1185">Reference proteome</keyword>
<dbReference type="InterPro" id="IPR013767">
    <property type="entry name" value="PAS_fold"/>
</dbReference>
<dbReference type="Pfam" id="PF00563">
    <property type="entry name" value="EAL"/>
    <property type="match status" value="1"/>
</dbReference>
<dbReference type="Pfam" id="PF00990">
    <property type="entry name" value="GGDEF"/>
    <property type="match status" value="1"/>
</dbReference>
<feature type="domain" description="PAS" evidence="1">
    <location>
        <begin position="18"/>
        <end position="88"/>
    </location>
</feature>
<feature type="domain" description="PAC" evidence="2">
    <location>
        <begin position="95"/>
        <end position="145"/>
    </location>
</feature>
<dbReference type="InterPro" id="IPR035965">
    <property type="entry name" value="PAS-like_dom_sf"/>
</dbReference>
<dbReference type="PANTHER" id="PTHR44757">
    <property type="entry name" value="DIGUANYLATE CYCLASE DGCP"/>
    <property type="match status" value="1"/>
</dbReference>
<dbReference type="Gene3D" id="3.30.450.20">
    <property type="entry name" value="PAS domain"/>
    <property type="match status" value="2"/>
</dbReference>
<evidence type="ECO:0000259" key="3">
    <source>
        <dbReference type="PROSITE" id="PS50883"/>
    </source>
</evidence>
<feature type="domain" description="PAS" evidence="1">
    <location>
        <begin position="146"/>
        <end position="204"/>
    </location>
</feature>
<accession>A0ABU1XVS8</accession>
<evidence type="ECO:0000313" key="6">
    <source>
        <dbReference type="Proteomes" id="UP001256588"/>
    </source>
</evidence>
<evidence type="ECO:0000259" key="1">
    <source>
        <dbReference type="PROSITE" id="PS50112"/>
    </source>
</evidence>
<dbReference type="CDD" id="cd01948">
    <property type="entry name" value="EAL"/>
    <property type="match status" value="1"/>
</dbReference>
<dbReference type="EMBL" id="JAVDWO010000005">
    <property type="protein sequence ID" value="MDR7192852.1"/>
    <property type="molecule type" value="Genomic_DNA"/>
</dbReference>
<dbReference type="InterPro" id="IPR001633">
    <property type="entry name" value="EAL_dom"/>
</dbReference>
<feature type="domain" description="GGDEF" evidence="4">
    <location>
        <begin position="307"/>
        <end position="440"/>
    </location>
</feature>
<name>A0ABU1XVS8_9GAMM</name>
<dbReference type="InterPro" id="IPR000014">
    <property type="entry name" value="PAS"/>
</dbReference>
<dbReference type="Pfam" id="PF13426">
    <property type="entry name" value="PAS_9"/>
    <property type="match status" value="1"/>
</dbReference>
<dbReference type="SMART" id="SM00091">
    <property type="entry name" value="PAS"/>
    <property type="match status" value="2"/>
</dbReference>
<dbReference type="SUPFAM" id="SSF141868">
    <property type="entry name" value="EAL domain-like"/>
    <property type="match status" value="1"/>
</dbReference>
<dbReference type="PROSITE" id="PS50112">
    <property type="entry name" value="PAS"/>
    <property type="match status" value="2"/>
</dbReference>
<dbReference type="SMART" id="SM00052">
    <property type="entry name" value="EAL"/>
    <property type="match status" value="1"/>
</dbReference>
<dbReference type="Pfam" id="PF00989">
    <property type="entry name" value="PAS"/>
    <property type="match status" value="1"/>
</dbReference>
<organism evidence="5 6">
    <name type="scientific">Luteimonas terrae</name>
    <dbReference type="NCBI Taxonomy" id="1530191"/>
    <lineage>
        <taxon>Bacteria</taxon>
        <taxon>Pseudomonadati</taxon>
        <taxon>Pseudomonadota</taxon>
        <taxon>Gammaproteobacteria</taxon>
        <taxon>Lysobacterales</taxon>
        <taxon>Lysobacteraceae</taxon>
        <taxon>Luteimonas</taxon>
    </lineage>
</organism>
<dbReference type="InterPro" id="IPR000700">
    <property type="entry name" value="PAS-assoc_C"/>
</dbReference>
<dbReference type="InterPro" id="IPR000160">
    <property type="entry name" value="GGDEF_dom"/>
</dbReference>
<dbReference type="RefSeq" id="WP_310234310.1">
    <property type="nucleotide sequence ID" value="NZ_JAVDWO010000005.1"/>
</dbReference>
<dbReference type="SUPFAM" id="SSF55785">
    <property type="entry name" value="PYP-like sensor domain (PAS domain)"/>
    <property type="match status" value="2"/>
</dbReference>
<protein>
    <submittedName>
        <fullName evidence="5">Diguanylate cyclase (GGDEF)-like protein/PAS domain S-box-containing protein</fullName>
    </submittedName>
</protein>
<dbReference type="NCBIfam" id="TIGR00254">
    <property type="entry name" value="GGDEF"/>
    <property type="match status" value="1"/>
</dbReference>
<dbReference type="SMART" id="SM00267">
    <property type="entry name" value="GGDEF"/>
    <property type="match status" value="1"/>
</dbReference>
<gene>
    <name evidence="5" type="ORF">J2W68_001568</name>
</gene>
<feature type="domain" description="PAC" evidence="2">
    <location>
        <begin position="222"/>
        <end position="275"/>
    </location>
</feature>
<dbReference type="InterPro" id="IPR052155">
    <property type="entry name" value="Biofilm_reg_signaling"/>
</dbReference>
<dbReference type="Gene3D" id="3.20.20.450">
    <property type="entry name" value="EAL domain"/>
    <property type="match status" value="1"/>
</dbReference>
<dbReference type="Proteomes" id="UP001256588">
    <property type="component" value="Unassembled WGS sequence"/>
</dbReference>
<dbReference type="CDD" id="cd00130">
    <property type="entry name" value="PAS"/>
    <property type="match status" value="2"/>
</dbReference>
<dbReference type="InterPro" id="IPR029787">
    <property type="entry name" value="Nucleotide_cyclase"/>
</dbReference>
<dbReference type="NCBIfam" id="TIGR00229">
    <property type="entry name" value="sensory_box"/>
    <property type="match status" value="2"/>
</dbReference>
<dbReference type="PROSITE" id="PS50113">
    <property type="entry name" value="PAC"/>
    <property type="match status" value="2"/>
</dbReference>
<sequence>MTAAPLSPSPFRPLTPQVEQLYSALWETTTDAVLILDVDCTVVSANPASREVLGYAPEALVGQNLAILQPPHYREAHRRAMRRYLESGIRTLDWRAIEMVAVHADGRDVPVDISFADFEIEGRRLFVGFFRDISPRKRAEDALSDERGRAQTTLRSIADGVVTTDAAGTITFLNAAAEQLSGWRHEDALGRSCSDVLQLVEEDSTTTLALVARAVEDHATLQLGDCTLLVRRDGEVFSIEGSVAPLTDRSERPSGAVIAFRDVSPSRRMAAEISYQARHDPLTGLVNRTEFNRRLRAALRSASQDGSCHSLLYLDMDQFKVVNDTCGHTAGDELLRQVATVLKATLRKRDVLARLGGDEFGVLLEDSAPEVSRATADALRRAASDLAFSWKDKRFPVAVSIGQVDFRDASMTPIEILSTADAACYVAKDRGRNRVHIYQPQDEAIVRRHGEMEWIGRINRALEEDRLLLHAQPIYSLQDGQILHHEVLLRLRDTDGSTVMPMAFIPAAERYGLMPTLDRWVIRTVLARIAREGEAGNRVYAINLSGASLADESLAADVREAFERSGVDPARICFELTETAAIGNLAHASALMVELKALGCAFALDDFGSGMSSFAYLKHLPVDFLKIDGGFVRDLLVDPIDQAMVEAINHIGHVMGLRTIAEFAEDERIVSRLREIGVDYAQGYALARPTLLE</sequence>
<evidence type="ECO:0000313" key="5">
    <source>
        <dbReference type="EMBL" id="MDR7192852.1"/>
    </source>
</evidence>
<reference evidence="5 6" key="1">
    <citation type="submission" date="2023-07" db="EMBL/GenBank/DDBJ databases">
        <title>Sorghum-associated microbial communities from plants grown in Nebraska, USA.</title>
        <authorList>
            <person name="Schachtman D."/>
        </authorList>
    </citation>
    <scope>NUCLEOTIDE SEQUENCE [LARGE SCALE GENOMIC DNA]</scope>
    <source>
        <strain evidence="5 6">4099</strain>
    </source>
</reference>
<dbReference type="CDD" id="cd01949">
    <property type="entry name" value="GGDEF"/>
    <property type="match status" value="1"/>
</dbReference>
<evidence type="ECO:0000259" key="2">
    <source>
        <dbReference type="PROSITE" id="PS50113"/>
    </source>
</evidence>
<feature type="domain" description="EAL" evidence="3">
    <location>
        <begin position="451"/>
        <end position="693"/>
    </location>
</feature>
<evidence type="ECO:0000259" key="4">
    <source>
        <dbReference type="PROSITE" id="PS50887"/>
    </source>
</evidence>
<dbReference type="PANTHER" id="PTHR44757:SF4">
    <property type="entry name" value="DIGUANYLATE CYCLASE DGCE-RELATED"/>
    <property type="match status" value="1"/>
</dbReference>
<dbReference type="SUPFAM" id="SSF55073">
    <property type="entry name" value="Nucleotide cyclase"/>
    <property type="match status" value="1"/>
</dbReference>
<dbReference type="PROSITE" id="PS50887">
    <property type="entry name" value="GGDEF"/>
    <property type="match status" value="1"/>
</dbReference>